<dbReference type="OrthoDB" id="9779263at2"/>
<sequence length="201" mass="21500">MYDTAAIVLAAGLSRRMGDINKLLIEIDGMPMIRRTVAACAAVCDAPVTVVTGHQSENIERVLEGLVVGFTHNPGFADGQQGSVAVGLRSAPEARTTLIVLGDQPLLDGPALEQLLAAHHAGDESRITLPVNGDERGNPLLIPLPLKRSLMADKKNPGCRKFTREHPDKVNLVALADPAYFTDLDTLEDLQSYRAGSGRSK</sequence>
<dbReference type="AlphaFoldDB" id="A0A286IHG9"/>
<evidence type="ECO:0000259" key="2">
    <source>
        <dbReference type="Pfam" id="PF12804"/>
    </source>
</evidence>
<dbReference type="RefSeq" id="WP_097109262.1">
    <property type="nucleotide sequence ID" value="NZ_OCPC01000006.1"/>
</dbReference>
<gene>
    <name evidence="3" type="ORF">SAMN05877838_3741</name>
</gene>
<dbReference type="CDD" id="cd04182">
    <property type="entry name" value="GT_2_like_f"/>
    <property type="match status" value="1"/>
</dbReference>
<name>A0A286IHG9_9HYPH</name>
<dbReference type="GO" id="GO:0016779">
    <property type="term" value="F:nucleotidyltransferase activity"/>
    <property type="evidence" value="ECO:0007669"/>
    <property type="project" value="UniProtKB-KW"/>
</dbReference>
<dbReference type="EMBL" id="OCPC01000006">
    <property type="protein sequence ID" value="SOE18799.1"/>
    <property type="molecule type" value="Genomic_DNA"/>
</dbReference>
<dbReference type="SUPFAM" id="SSF53448">
    <property type="entry name" value="Nucleotide-diphospho-sugar transferases"/>
    <property type="match status" value="1"/>
</dbReference>
<dbReference type="Gene3D" id="3.90.550.10">
    <property type="entry name" value="Spore Coat Polysaccharide Biosynthesis Protein SpsA, Chain A"/>
    <property type="match status" value="1"/>
</dbReference>
<keyword evidence="3" id="KW-0808">Transferase</keyword>
<reference evidence="4" key="1">
    <citation type="submission" date="2017-08" db="EMBL/GenBank/DDBJ databases">
        <authorList>
            <person name="Varghese N."/>
            <person name="Submissions S."/>
        </authorList>
    </citation>
    <scope>NUCLEOTIDE SEQUENCE [LARGE SCALE GENOMIC DNA]</scope>
    <source>
        <strain evidence="4">KCTC 23107</strain>
    </source>
</reference>
<dbReference type="Proteomes" id="UP000219465">
    <property type="component" value="Unassembled WGS sequence"/>
</dbReference>
<proteinExistence type="predicted"/>
<keyword evidence="4" id="KW-1185">Reference proteome</keyword>
<dbReference type="InterPro" id="IPR029044">
    <property type="entry name" value="Nucleotide-diphossugar_trans"/>
</dbReference>
<organism evidence="3 4">
    <name type="scientific">Hoeflea halophila</name>
    <dbReference type="NCBI Taxonomy" id="714899"/>
    <lineage>
        <taxon>Bacteria</taxon>
        <taxon>Pseudomonadati</taxon>
        <taxon>Pseudomonadota</taxon>
        <taxon>Alphaproteobacteria</taxon>
        <taxon>Hyphomicrobiales</taxon>
        <taxon>Rhizobiaceae</taxon>
        <taxon>Hoeflea</taxon>
    </lineage>
</organism>
<evidence type="ECO:0000313" key="4">
    <source>
        <dbReference type="Proteomes" id="UP000219465"/>
    </source>
</evidence>
<evidence type="ECO:0000256" key="1">
    <source>
        <dbReference type="ARBA" id="ARBA00022842"/>
    </source>
</evidence>
<dbReference type="Pfam" id="PF12804">
    <property type="entry name" value="NTP_transf_3"/>
    <property type="match status" value="1"/>
</dbReference>
<feature type="domain" description="MobA-like NTP transferase" evidence="2">
    <location>
        <begin position="6"/>
        <end position="168"/>
    </location>
</feature>
<evidence type="ECO:0000313" key="3">
    <source>
        <dbReference type="EMBL" id="SOE18799.1"/>
    </source>
</evidence>
<dbReference type="PANTHER" id="PTHR43777">
    <property type="entry name" value="MOLYBDENUM COFACTOR CYTIDYLYLTRANSFERASE"/>
    <property type="match status" value="1"/>
</dbReference>
<keyword evidence="3" id="KW-0548">Nucleotidyltransferase</keyword>
<keyword evidence="1" id="KW-0460">Magnesium</keyword>
<accession>A0A286IHG9</accession>
<dbReference type="PANTHER" id="PTHR43777:SF1">
    <property type="entry name" value="MOLYBDENUM COFACTOR CYTIDYLYLTRANSFERASE"/>
    <property type="match status" value="1"/>
</dbReference>
<dbReference type="InterPro" id="IPR025877">
    <property type="entry name" value="MobA-like_NTP_Trfase"/>
</dbReference>
<protein>
    <submittedName>
        <fullName evidence="3">Molybdenum cofactor cytidylyltransferase</fullName>
    </submittedName>
</protein>